<dbReference type="SMART" id="SM00226">
    <property type="entry name" value="LMWPc"/>
    <property type="match status" value="1"/>
</dbReference>
<dbReference type="GO" id="GO:0004725">
    <property type="term" value="F:protein tyrosine phosphatase activity"/>
    <property type="evidence" value="ECO:0007669"/>
    <property type="project" value="UniProtKB-EC"/>
</dbReference>
<feature type="domain" description="Phosphotyrosine protein phosphatase I" evidence="2">
    <location>
        <begin position="22"/>
        <end position="150"/>
    </location>
</feature>
<proteinExistence type="predicted"/>
<name>T1BRD0_9ZZZZ</name>
<reference evidence="3" key="2">
    <citation type="journal article" date="2014" name="ISME J.">
        <title>Microbial stratification in low pH oxic and suboxic macroscopic growths along an acid mine drainage.</title>
        <authorList>
            <person name="Mendez-Garcia C."/>
            <person name="Mesa V."/>
            <person name="Sprenger R.R."/>
            <person name="Richter M."/>
            <person name="Diez M.S."/>
            <person name="Solano J."/>
            <person name="Bargiela R."/>
            <person name="Golyshina O.V."/>
            <person name="Manteca A."/>
            <person name="Ramos J.L."/>
            <person name="Gallego J.R."/>
            <person name="Llorente I."/>
            <person name="Martins Dos Santos V.A."/>
            <person name="Jensen O.N."/>
            <person name="Pelaez A.I."/>
            <person name="Sanchez J."/>
            <person name="Ferrer M."/>
        </authorList>
    </citation>
    <scope>NUCLEOTIDE SEQUENCE</scope>
</reference>
<evidence type="ECO:0000313" key="3">
    <source>
        <dbReference type="EMBL" id="EQD75441.1"/>
    </source>
</evidence>
<keyword evidence="3" id="KW-0378">Hydrolase</keyword>
<dbReference type="InterPro" id="IPR023485">
    <property type="entry name" value="Ptyr_pPase"/>
</dbReference>
<keyword evidence="1" id="KW-0059">Arsenical resistance</keyword>
<evidence type="ECO:0000259" key="2">
    <source>
        <dbReference type="SMART" id="SM00226"/>
    </source>
</evidence>
<dbReference type="SUPFAM" id="SSF52788">
    <property type="entry name" value="Phosphotyrosine protein phosphatases I"/>
    <property type="match status" value="1"/>
</dbReference>
<accession>T1BRD0</accession>
<protein>
    <submittedName>
        <fullName evidence="3">Protein-tyrosine phosphatase, low molecular weight</fullName>
        <ecNumber evidence="3">3.1.3.48</ecNumber>
    </submittedName>
</protein>
<dbReference type="AlphaFoldDB" id="T1BRD0"/>
<dbReference type="EMBL" id="AUZX01002899">
    <property type="protein sequence ID" value="EQD75441.1"/>
    <property type="molecule type" value="Genomic_DNA"/>
</dbReference>
<dbReference type="PANTHER" id="PTHR43428">
    <property type="entry name" value="ARSENATE REDUCTASE"/>
    <property type="match status" value="1"/>
</dbReference>
<organism evidence="3">
    <name type="scientific">mine drainage metagenome</name>
    <dbReference type="NCBI Taxonomy" id="410659"/>
    <lineage>
        <taxon>unclassified sequences</taxon>
        <taxon>metagenomes</taxon>
        <taxon>ecological metagenomes</taxon>
    </lineage>
</organism>
<dbReference type="GO" id="GO:0046685">
    <property type="term" value="P:response to arsenic-containing substance"/>
    <property type="evidence" value="ECO:0007669"/>
    <property type="project" value="UniProtKB-KW"/>
</dbReference>
<dbReference type="PANTHER" id="PTHR43428:SF1">
    <property type="entry name" value="ARSENATE REDUCTASE"/>
    <property type="match status" value="1"/>
</dbReference>
<dbReference type="Pfam" id="PF01451">
    <property type="entry name" value="LMWPc"/>
    <property type="match status" value="1"/>
</dbReference>
<evidence type="ECO:0000256" key="1">
    <source>
        <dbReference type="ARBA" id="ARBA00022849"/>
    </source>
</evidence>
<comment type="caution">
    <text evidence="3">The sequence shown here is derived from an EMBL/GenBank/DDBJ whole genome shotgun (WGS) entry which is preliminary data.</text>
</comment>
<gene>
    <name evidence="3" type="ORF">B1A_03969</name>
</gene>
<dbReference type="Gene3D" id="3.40.50.2300">
    <property type="match status" value="1"/>
</dbReference>
<sequence>MIKLQTSKSYIKEIRITYSDRNESLFVCIENAGRSKMAEAFGRSLGIDAISAGTVPAEKVNPVVVEAMKENGIELSESTPRNLDEKMIEEAGRIILMGCSIESVCPVVLLRKMKKKSEDWNIEDPKGKSIQKVREIRDEILRKVKMLKKEMD</sequence>
<reference evidence="3" key="1">
    <citation type="submission" date="2013-08" db="EMBL/GenBank/DDBJ databases">
        <authorList>
            <person name="Mendez C."/>
            <person name="Richter M."/>
            <person name="Ferrer M."/>
            <person name="Sanchez J."/>
        </authorList>
    </citation>
    <scope>NUCLEOTIDE SEQUENCE</scope>
</reference>
<dbReference type="EC" id="3.1.3.48" evidence="3"/>
<dbReference type="InterPro" id="IPR036196">
    <property type="entry name" value="Ptyr_pPase_sf"/>
</dbReference>